<name>A0ABQ7AIS5_BRACR</name>
<sequence>MTEGENARRSLYLIKSRNFSTSFRSCCKEEKRNKRRRKRRGDYGGKNRRRGSATINEMSRQRSLRGKEIVEEVVEDVPARLPERLFATDRPDRDATIEELAAMVVGDTVMPASRKLRLCLIIIFDGVLVPCGYRIHHPLYGNLAIGPVVARNTTTTTPKKEEFGNLYFSCGRDAFVLRTPRGATAVSKKLGMWITDGISGQQSMSARDFEVLEDLACANFVIKRNSVGMTKNPFDLIAPTSNI</sequence>
<feature type="compositionally biased region" description="Basic residues" evidence="1">
    <location>
        <begin position="33"/>
        <end position="51"/>
    </location>
</feature>
<gene>
    <name evidence="2" type="ORF">DY000_02051833</name>
</gene>
<reference evidence="2 3" key="1">
    <citation type="journal article" date="2020" name="BMC Genomics">
        <title>Intraspecific diversification of the crop wild relative Brassica cretica Lam. using demographic model selection.</title>
        <authorList>
            <person name="Kioukis A."/>
            <person name="Michalopoulou V.A."/>
            <person name="Briers L."/>
            <person name="Pirintsos S."/>
            <person name="Studholme D.J."/>
            <person name="Pavlidis P."/>
            <person name="Sarris P.F."/>
        </authorList>
    </citation>
    <scope>NUCLEOTIDE SEQUENCE [LARGE SCALE GENOMIC DNA]</scope>
    <source>
        <strain evidence="3">cv. PFS-1207/04</strain>
    </source>
</reference>
<comment type="caution">
    <text evidence="2">The sequence shown here is derived from an EMBL/GenBank/DDBJ whole genome shotgun (WGS) entry which is preliminary data.</text>
</comment>
<protein>
    <submittedName>
        <fullName evidence="2">Uncharacterized protein</fullName>
    </submittedName>
</protein>
<feature type="region of interest" description="Disordered" evidence="1">
    <location>
        <begin position="28"/>
        <end position="61"/>
    </location>
</feature>
<dbReference type="Proteomes" id="UP000266723">
    <property type="component" value="Unassembled WGS sequence"/>
</dbReference>
<proteinExistence type="predicted"/>
<evidence type="ECO:0000313" key="2">
    <source>
        <dbReference type="EMBL" id="KAF3497604.1"/>
    </source>
</evidence>
<dbReference type="EMBL" id="QGKV02002055">
    <property type="protein sequence ID" value="KAF3497604.1"/>
    <property type="molecule type" value="Genomic_DNA"/>
</dbReference>
<keyword evidence="3" id="KW-1185">Reference proteome</keyword>
<evidence type="ECO:0000256" key="1">
    <source>
        <dbReference type="SAM" id="MobiDB-lite"/>
    </source>
</evidence>
<evidence type="ECO:0000313" key="3">
    <source>
        <dbReference type="Proteomes" id="UP000266723"/>
    </source>
</evidence>
<organism evidence="2 3">
    <name type="scientific">Brassica cretica</name>
    <name type="common">Mustard</name>
    <dbReference type="NCBI Taxonomy" id="69181"/>
    <lineage>
        <taxon>Eukaryota</taxon>
        <taxon>Viridiplantae</taxon>
        <taxon>Streptophyta</taxon>
        <taxon>Embryophyta</taxon>
        <taxon>Tracheophyta</taxon>
        <taxon>Spermatophyta</taxon>
        <taxon>Magnoliopsida</taxon>
        <taxon>eudicotyledons</taxon>
        <taxon>Gunneridae</taxon>
        <taxon>Pentapetalae</taxon>
        <taxon>rosids</taxon>
        <taxon>malvids</taxon>
        <taxon>Brassicales</taxon>
        <taxon>Brassicaceae</taxon>
        <taxon>Brassiceae</taxon>
        <taxon>Brassica</taxon>
    </lineage>
</organism>
<accession>A0ABQ7AIS5</accession>